<dbReference type="InterPro" id="IPR003115">
    <property type="entry name" value="ParB_N"/>
</dbReference>
<dbReference type="InterPro" id="IPR050336">
    <property type="entry name" value="Chromosome_partition/occlusion"/>
</dbReference>
<dbReference type="RefSeq" id="WP_284259153.1">
    <property type="nucleotide sequence ID" value="NZ_BSOS01000087.1"/>
</dbReference>
<sequence length="723" mass="78981">MAKTIQKITLSASRDIPFDRLVLSQSNVRRVKAGVSIEELAADIARRTLLQSITVRPVLDEAGAETGTFEIPAGGRRYRALELLVRQKRLAKTAPIPCVVRTEGIAEEDSLAENVQRAPLHPLDQFRAFQALREKGQSEEEIAAVFFVAVSVVKQRLRLAAVSTRLLEVYAEDEMTLEQLMAFSVSPDHERQEQVWEALQRSYNKEPYQIRRMLTEGAVRASDKRAQYAGEDYVAAGGAIMRDLFQQDDGGWLQDAGLLARVVAEKLERDADALRAEGWKWVEAATEFPYGHSYGLRRIPGARRQLTEQEIVQVEALRAEAEQLEEEAAAADEVSDDADARLAEIEAEINALTQRPPVYDPAEIAMAGVFVSIDGNGALRVERGYVRPEDEPTVVEEADEAALAGEGSGAADDDSDPAMPESRIIAAHVGDAAEPEVEEEDGIKPLPDRLLTELTAYRTLALREALGNEPGTAYLALLHALCLRLFYRYGAESCLEIEVKSVMFGAQASGLADTPLAARVDARHEAWAAQLPEDTSQLWDVLAAFDSDSREALFAHCVALTLNATHDVYNRRPRALAHAGRLAEILTLDLAAAGWAPNVDNYLGRVTKARILESVREAKGERAAQRLENLKKDTMAEAAAQALAGSGWLPEVLRTVGVRTFVKQDDEADGTDSQGATVDQAAKEAEAETLPVVEDVMGDESRVGPRQPAEGAMLTDSAFLAAE</sequence>
<protein>
    <submittedName>
        <fullName evidence="4">DNA-binding protein</fullName>
    </submittedName>
</protein>
<dbReference type="Gene3D" id="3.90.1530.30">
    <property type="match status" value="1"/>
</dbReference>
<dbReference type="SUPFAM" id="SSF109709">
    <property type="entry name" value="KorB DNA-binding domain-like"/>
    <property type="match status" value="1"/>
</dbReference>
<dbReference type="GO" id="GO:0003677">
    <property type="term" value="F:DNA binding"/>
    <property type="evidence" value="ECO:0007669"/>
    <property type="project" value="UniProtKB-KW"/>
</dbReference>
<keyword evidence="4" id="KW-0238">DNA-binding</keyword>
<evidence type="ECO:0000313" key="5">
    <source>
        <dbReference type="Proteomes" id="UP001156641"/>
    </source>
</evidence>
<dbReference type="Proteomes" id="UP001156641">
    <property type="component" value="Unassembled WGS sequence"/>
</dbReference>
<feature type="coiled-coil region" evidence="1">
    <location>
        <begin position="304"/>
        <end position="355"/>
    </location>
</feature>
<keyword evidence="5" id="KW-1185">Reference proteome</keyword>
<feature type="region of interest" description="Disordered" evidence="2">
    <location>
        <begin position="664"/>
        <end position="723"/>
    </location>
</feature>
<dbReference type="CDD" id="cd16406">
    <property type="entry name" value="ParB_N_like"/>
    <property type="match status" value="1"/>
</dbReference>
<evidence type="ECO:0000256" key="1">
    <source>
        <dbReference type="SAM" id="Coils"/>
    </source>
</evidence>
<dbReference type="EMBL" id="BSOS01000087">
    <property type="protein sequence ID" value="GLR68306.1"/>
    <property type="molecule type" value="Genomic_DNA"/>
</dbReference>
<evidence type="ECO:0000256" key="2">
    <source>
        <dbReference type="SAM" id="MobiDB-lite"/>
    </source>
</evidence>
<keyword evidence="1" id="KW-0175">Coiled coil</keyword>
<accession>A0ABQ6A8S2</accession>
<dbReference type="PANTHER" id="PTHR33375">
    <property type="entry name" value="CHROMOSOME-PARTITIONING PROTEIN PARB-RELATED"/>
    <property type="match status" value="1"/>
</dbReference>
<dbReference type="SUPFAM" id="SSF110849">
    <property type="entry name" value="ParB/Sulfiredoxin"/>
    <property type="match status" value="1"/>
</dbReference>
<gene>
    <name evidence="4" type="ORF">GCM10010909_29870</name>
</gene>
<organism evidence="4 5">
    <name type="scientific">Acidocella aquatica</name>
    <dbReference type="NCBI Taxonomy" id="1922313"/>
    <lineage>
        <taxon>Bacteria</taxon>
        <taxon>Pseudomonadati</taxon>
        <taxon>Pseudomonadota</taxon>
        <taxon>Alphaproteobacteria</taxon>
        <taxon>Acetobacterales</taxon>
        <taxon>Acidocellaceae</taxon>
        <taxon>Acidocella</taxon>
    </lineage>
</organism>
<name>A0ABQ6A8S2_9PROT</name>
<dbReference type="Gene3D" id="1.10.10.2830">
    <property type="match status" value="1"/>
</dbReference>
<comment type="caution">
    <text evidence="4">The sequence shown here is derived from an EMBL/GenBank/DDBJ whole genome shotgun (WGS) entry which is preliminary data.</text>
</comment>
<evidence type="ECO:0000259" key="3">
    <source>
        <dbReference type="SMART" id="SM00470"/>
    </source>
</evidence>
<dbReference type="InterPro" id="IPR036086">
    <property type="entry name" value="ParB/Sulfiredoxin_sf"/>
</dbReference>
<feature type="domain" description="ParB-like N-terminal" evidence="3">
    <location>
        <begin position="14"/>
        <end position="115"/>
    </location>
</feature>
<dbReference type="PANTHER" id="PTHR33375:SF7">
    <property type="entry name" value="CHROMOSOME 2-PARTITIONING PROTEIN PARB-RELATED"/>
    <property type="match status" value="1"/>
</dbReference>
<proteinExistence type="predicted"/>
<dbReference type="SMART" id="SM00470">
    <property type="entry name" value="ParB"/>
    <property type="match status" value="1"/>
</dbReference>
<evidence type="ECO:0000313" key="4">
    <source>
        <dbReference type="EMBL" id="GLR68306.1"/>
    </source>
</evidence>
<reference evidence="5" key="1">
    <citation type="journal article" date="2019" name="Int. J. Syst. Evol. Microbiol.">
        <title>The Global Catalogue of Microorganisms (GCM) 10K type strain sequencing project: providing services to taxonomists for standard genome sequencing and annotation.</title>
        <authorList>
            <consortium name="The Broad Institute Genomics Platform"/>
            <consortium name="The Broad Institute Genome Sequencing Center for Infectious Disease"/>
            <person name="Wu L."/>
            <person name="Ma J."/>
        </authorList>
    </citation>
    <scope>NUCLEOTIDE SEQUENCE [LARGE SCALE GENOMIC DNA]</scope>
    <source>
        <strain evidence="5">NBRC 112502</strain>
    </source>
</reference>
<dbReference type="Pfam" id="PF02195">
    <property type="entry name" value="ParB_N"/>
    <property type="match status" value="1"/>
</dbReference>